<protein>
    <submittedName>
        <fullName evidence="2">Uncharacterized protein</fullName>
    </submittedName>
</protein>
<dbReference type="OrthoDB" id="5416011at2759"/>
<sequence length="768" mass="84678">MAVNKANNEGDPQEKMNLASILDREANRIVQDSYSKLHAEGTAIGEVEGQRHVNRGYRAAIHQGYQAIDERNAELANTIETVDEPRSVKRNRMKQITNDEKSSPSGPAIGAPTLKFGAALSNVPAPIWTKHKPLMSDQLSKEGEMGNPTLPLINEHLARLSTPLVPNASIGFGTDLQRALSPSHNNIDPSDTDPYKDKAEQIGLSHGFAGKGFLDKDLTPPGWREGDPPINHTEARQLFDYSRDKQREILLRDCERTAHIDTPEQRVLDQQRDNAWMEAYNFDKFILKKRKEIYNVYLQRQVEREYEQQVKKDNAALYPSLSARHVQADILRLPSGIPSFISPSVLDPRLILSSFQTCYAQYTTNKAKISRWNDANEYLMTSFNSVYGQALREASRQASTETQDPSYGGFQLPSFEVPEPPAFGVGEPQTHRSGSVLDVNGRPLASPLPIFPLPGASNLGLPTDRQSLTIPSFHQSRPSSLADEQFERLDSLPISRGQSMENYRVPVYPCPELVSYNGESREANVRRSIGTESRPVTPQPKKGRGTPASRKVSNSASKKATAAAGKRVLKPQPAKPPTWYHDHYDPATSNLPRTMRSKESMERMLQEATTELEERKAAASKKATPKRRRKKSPIDMSKGFVVSTEIAQALNKAGAPWVANPAQASQSVVSTGPTQASGGTALTGSTARLNEPRIPSRLTTGSHGPQNPNNNASRTSTVSTNPSVSNNSTSEFSSHEDPTDTTYQPGEKRKAAPTTPAKKRGKKDAKEL</sequence>
<feature type="region of interest" description="Disordered" evidence="1">
    <location>
        <begin position="519"/>
        <end position="640"/>
    </location>
</feature>
<gene>
    <name evidence="2" type="ORF">HETSPECPRED_008840</name>
</gene>
<proteinExistence type="predicted"/>
<evidence type="ECO:0000313" key="3">
    <source>
        <dbReference type="Proteomes" id="UP000664521"/>
    </source>
</evidence>
<feature type="compositionally biased region" description="Basic residues" evidence="1">
    <location>
        <begin position="757"/>
        <end position="768"/>
    </location>
</feature>
<feature type="compositionally biased region" description="Basic and acidic residues" evidence="1">
    <location>
        <begin position="596"/>
        <end position="605"/>
    </location>
</feature>
<dbReference type="AlphaFoldDB" id="A0A8H3EP30"/>
<name>A0A8H3EP30_9LECA</name>
<accession>A0A8H3EP30</accession>
<dbReference type="Proteomes" id="UP000664521">
    <property type="component" value="Unassembled WGS sequence"/>
</dbReference>
<dbReference type="EMBL" id="CAJPDS010000007">
    <property type="protein sequence ID" value="CAF9909120.1"/>
    <property type="molecule type" value="Genomic_DNA"/>
</dbReference>
<keyword evidence="3" id="KW-1185">Reference proteome</keyword>
<evidence type="ECO:0000313" key="2">
    <source>
        <dbReference type="EMBL" id="CAF9909120.1"/>
    </source>
</evidence>
<feature type="compositionally biased region" description="Low complexity" evidence="1">
    <location>
        <begin position="551"/>
        <end position="564"/>
    </location>
</feature>
<reference evidence="2" key="1">
    <citation type="submission" date="2021-03" db="EMBL/GenBank/DDBJ databases">
        <authorList>
            <person name="Tagirdzhanova G."/>
        </authorList>
    </citation>
    <scope>NUCLEOTIDE SEQUENCE</scope>
</reference>
<feature type="compositionally biased region" description="Low complexity" evidence="1">
    <location>
        <begin position="713"/>
        <end position="732"/>
    </location>
</feature>
<organism evidence="2 3">
    <name type="scientific">Heterodermia speciosa</name>
    <dbReference type="NCBI Taxonomy" id="116794"/>
    <lineage>
        <taxon>Eukaryota</taxon>
        <taxon>Fungi</taxon>
        <taxon>Dikarya</taxon>
        <taxon>Ascomycota</taxon>
        <taxon>Pezizomycotina</taxon>
        <taxon>Lecanoromycetes</taxon>
        <taxon>OSLEUM clade</taxon>
        <taxon>Lecanoromycetidae</taxon>
        <taxon>Caliciales</taxon>
        <taxon>Physciaceae</taxon>
        <taxon>Heterodermia</taxon>
    </lineage>
</organism>
<feature type="compositionally biased region" description="Polar residues" evidence="1">
    <location>
        <begin position="697"/>
        <end position="712"/>
    </location>
</feature>
<feature type="compositionally biased region" description="Polar residues" evidence="1">
    <location>
        <begin position="662"/>
        <end position="688"/>
    </location>
</feature>
<feature type="region of interest" description="Disordered" evidence="1">
    <location>
        <begin position="661"/>
        <end position="768"/>
    </location>
</feature>
<evidence type="ECO:0000256" key="1">
    <source>
        <dbReference type="SAM" id="MobiDB-lite"/>
    </source>
</evidence>
<comment type="caution">
    <text evidence="2">The sequence shown here is derived from an EMBL/GenBank/DDBJ whole genome shotgun (WGS) entry which is preliminary data.</text>
</comment>